<dbReference type="RefSeq" id="WP_306737246.1">
    <property type="nucleotide sequence ID" value="NZ_JANHAX010000006.1"/>
</dbReference>
<gene>
    <name evidence="1" type="ORF">NO357_18765</name>
</gene>
<keyword evidence="2" id="KW-1185">Reference proteome</keyword>
<dbReference type="Gene3D" id="3.40.50.300">
    <property type="entry name" value="P-loop containing nucleotide triphosphate hydrolases"/>
    <property type="match status" value="1"/>
</dbReference>
<evidence type="ECO:0000313" key="2">
    <source>
        <dbReference type="Proteomes" id="UP001226762"/>
    </source>
</evidence>
<comment type="caution">
    <text evidence="1">The sequence shown here is derived from an EMBL/GenBank/DDBJ whole genome shotgun (WGS) entry which is preliminary data.</text>
</comment>
<dbReference type="EMBL" id="JANHAX010000006">
    <property type="protein sequence ID" value="MDQ2091949.1"/>
    <property type="molecule type" value="Genomic_DNA"/>
</dbReference>
<reference evidence="1" key="1">
    <citation type="submission" date="2022-07" db="EMBL/GenBank/DDBJ databases">
        <authorList>
            <person name="Otstavnykh N."/>
            <person name="Isaeva M."/>
            <person name="Bystritskaya E."/>
        </authorList>
    </citation>
    <scope>NUCLEOTIDE SEQUENCE</scope>
    <source>
        <strain evidence="1">KCTC 52189</strain>
    </source>
</reference>
<organism evidence="1 2">
    <name type="scientific">Marimonas arenosa</name>
    <dbReference type="NCBI Taxonomy" id="1795305"/>
    <lineage>
        <taxon>Bacteria</taxon>
        <taxon>Pseudomonadati</taxon>
        <taxon>Pseudomonadota</taxon>
        <taxon>Alphaproteobacteria</taxon>
        <taxon>Rhodobacterales</taxon>
        <taxon>Paracoccaceae</taxon>
        <taxon>Marimonas</taxon>
    </lineage>
</organism>
<dbReference type="InterPro" id="IPR027417">
    <property type="entry name" value="P-loop_NTPase"/>
</dbReference>
<protein>
    <submittedName>
        <fullName evidence="1">Sulfotransferase</fullName>
    </submittedName>
</protein>
<name>A0AAE3WG01_9RHOB</name>
<accession>A0AAE3WG01</accession>
<evidence type="ECO:0000313" key="1">
    <source>
        <dbReference type="EMBL" id="MDQ2091949.1"/>
    </source>
</evidence>
<sequence length="205" mass="22711">MSQPDVLATTISLFDHETSRSRAEKTFPIFGLPRGGTTAVAGCIRKLGVFLGDDLPVNLEDPLFSRPAKVNAELVAQRNADHAVWGWKFPNAANYLDHIAKDLRNSRLICVTRDLAANGLAIASRHAGFDDLRALETVFLQTQKNYSLIMRFHRPTLLVSYEKLLLKTEETVREIAGFLGTEVSEAQIEAAVEFVSPGVYRPVTD</sequence>
<dbReference type="SUPFAM" id="SSF52540">
    <property type="entry name" value="P-loop containing nucleoside triphosphate hydrolases"/>
    <property type="match status" value="1"/>
</dbReference>
<reference evidence="1" key="2">
    <citation type="submission" date="2023-02" db="EMBL/GenBank/DDBJ databases">
        <title>'Rhodoalgimonas zhirmunskyi' gen. nov., isolated from a red alga.</title>
        <authorList>
            <person name="Nedashkovskaya O.I."/>
            <person name="Otstavnykh N.Y."/>
            <person name="Bystritskaya E.P."/>
            <person name="Balabanova L.A."/>
            <person name="Isaeva M.P."/>
        </authorList>
    </citation>
    <scope>NUCLEOTIDE SEQUENCE</scope>
    <source>
        <strain evidence="1">KCTC 52189</strain>
    </source>
</reference>
<dbReference type="Pfam" id="PF13469">
    <property type="entry name" value="Sulfotransfer_3"/>
    <property type="match status" value="1"/>
</dbReference>
<dbReference type="AlphaFoldDB" id="A0AAE3WG01"/>
<proteinExistence type="predicted"/>
<dbReference type="Proteomes" id="UP001226762">
    <property type="component" value="Unassembled WGS sequence"/>
</dbReference>